<feature type="domain" description="3-dehydroquinate synthase C-terminal" evidence="13">
    <location>
        <begin position="172"/>
        <end position="315"/>
    </location>
</feature>
<evidence type="ECO:0000256" key="7">
    <source>
        <dbReference type="ARBA" id="ARBA00022833"/>
    </source>
</evidence>
<dbReference type="PANTHER" id="PTHR43622:SF1">
    <property type="entry name" value="3-DEHYDROQUINATE SYNTHASE"/>
    <property type="match status" value="1"/>
</dbReference>
<comment type="function">
    <text evidence="4">Catalyzes the conversion of 3-deoxy-D-arabino-heptulosonate 7-phosphate (DAHP) to dehydroquinate (DHQ).</text>
</comment>
<comment type="caution">
    <text evidence="14">The sequence shown here is derived from an EMBL/GenBank/DDBJ whole genome shotgun (WGS) entry which is preliminary data.</text>
</comment>
<dbReference type="GO" id="GO:0046872">
    <property type="term" value="F:metal ion binding"/>
    <property type="evidence" value="ECO:0007669"/>
    <property type="project" value="UniProtKB-KW"/>
</dbReference>
<dbReference type="InterPro" id="IPR056179">
    <property type="entry name" value="DHQS_C"/>
</dbReference>
<sequence length="351" mass="39076">MTNQQAPVHFDTPYHHLDTYIKESGPSGIFILVDENTHQYCLPPFLSKTLELYDAEVIEVPAGEAHKQIETCSGVWNALSELGCDRNALLINLGGGVVTDMGGFIAGTFMRGISFINIPTTLLSMVDASVGGKTGVDLGALKNQVGLIIEPEMVLIDSDYLKTLPARELRSGLAEMLKHGLIKDKDYWDKLRKMADLTLEDLEDLIRHSVKIKSEVVSLDPREGGLRKILNFGHTLGHAIETHFLKHEQLEPLLHGEAIAIGMIMEAYLSTVVCELPLIKAQEIKDTFLNYFDKTEISIDTMSEIISLLKYDKKNASGVVKFVLLAEIGKAVRDQEINNDMIFRSLEFYNS</sequence>
<dbReference type="RefSeq" id="WP_136336155.1">
    <property type="nucleotide sequence ID" value="NZ_QXMP01000015.1"/>
</dbReference>
<reference evidence="14 15" key="1">
    <citation type="submission" date="2019-04" db="EMBL/GenBank/DDBJ databases">
        <title>Draft genome sequence of Robertkochia marina CC-AMO-30D.</title>
        <authorList>
            <person name="Hameed A."/>
            <person name="Lin S.-Y."/>
            <person name="Shahina M."/>
            <person name="Lai W.-A."/>
            <person name="Young C.-C."/>
        </authorList>
    </citation>
    <scope>NUCLEOTIDE SEQUENCE [LARGE SCALE GENOMIC DNA]</scope>
    <source>
        <strain evidence="14 15">CC-AMO-30D</strain>
    </source>
</reference>
<evidence type="ECO:0000256" key="9">
    <source>
        <dbReference type="ARBA" id="ARBA00023239"/>
    </source>
</evidence>
<feature type="domain" description="3-dehydroquinate synthase N-terminal" evidence="12">
    <location>
        <begin position="58"/>
        <end position="170"/>
    </location>
</feature>
<dbReference type="InterPro" id="IPR030960">
    <property type="entry name" value="DHQS/DOIS_N"/>
</dbReference>
<evidence type="ECO:0000256" key="6">
    <source>
        <dbReference type="ARBA" id="ARBA00022741"/>
    </source>
</evidence>
<keyword evidence="15" id="KW-1185">Reference proteome</keyword>
<keyword evidence="5" id="KW-0479">Metal-binding</keyword>
<dbReference type="FunFam" id="3.40.50.1970:FF:000007">
    <property type="entry name" value="Pentafunctional AROM polypeptide"/>
    <property type="match status" value="1"/>
</dbReference>
<evidence type="ECO:0000256" key="2">
    <source>
        <dbReference type="ARBA" id="ARBA00001941"/>
    </source>
</evidence>
<dbReference type="GO" id="GO:0003856">
    <property type="term" value="F:3-dehydroquinate synthase activity"/>
    <property type="evidence" value="ECO:0007669"/>
    <property type="project" value="UniProtKB-UniRule"/>
</dbReference>
<evidence type="ECO:0000259" key="13">
    <source>
        <dbReference type="Pfam" id="PF24621"/>
    </source>
</evidence>
<proteinExistence type="predicted"/>
<dbReference type="Pfam" id="PF01761">
    <property type="entry name" value="DHQ_synthase"/>
    <property type="match status" value="1"/>
</dbReference>
<organism evidence="14 15">
    <name type="scientific">Robertkochia marina</name>
    <dbReference type="NCBI Taxonomy" id="1227945"/>
    <lineage>
        <taxon>Bacteria</taxon>
        <taxon>Pseudomonadati</taxon>
        <taxon>Bacteroidota</taxon>
        <taxon>Flavobacteriia</taxon>
        <taxon>Flavobacteriales</taxon>
        <taxon>Flavobacteriaceae</taxon>
        <taxon>Robertkochia</taxon>
    </lineage>
</organism>
<dbReference type="EC" id="4.2.3.4" evidence="11"/>
<evidence type="ECO:0000256" key="11">
    <source>
        <dbReference type="NCBIfam" id="TIGR01357"/>
    </source>
</evidence>
<protein>
    <recommendedName>
        <fullName evidence="11">3-dehydroquinate synthase</fullName>
        <ecNumber evidence="11">4.2.3.4</ecNumber>
    </recommendedName>
</protein>
<dbReference type="PIRSF" id="PIRSF001455">
    <property type="entry name" value="DHQ_synth"/>
    <property type="match status" value="1"/>
</dbReference>
<keyword evidence="9 14" id="KW-0456">Lyase</keyword>
<dbReference type="InterPro" id="IPR030963">
    <property type="entry name" value="DHQ_synth_fam"/>
</dbReference>
<dbReference type="AlphaFoldDB" id="A0A4S3M0J9"/>
<dbReference type="Gene3D" id="3.40.50.1970">
    <property type="match status" value="1"/>
</dbReference>
<gene>
    <name evidence="14" type="primary">aroB</name>
    <name evidence="14" type="ORF">E7Z59_09885</name>
</gene>
<dbReference type="CDD" id="cd08195">
    <property type="entry name" value="DHQS"/>
    <property type="match status" value="1"/>
</dbReference>
<evidence type="ECO:0000256" key="3">
    <source>
        <dbReference type="ARBA" id="ARBA00001947"/>
    </source>
</evidence>
<name>A0A4S3M0J9_9FLAO</name>
<dbReference type="Proteomes" id="UP000305939">
    <property type="component" value="Unassembled WGS sequence"/>
</dbReference>
<comment type="cofactor">
    <cofactor evidence="3">
        <name>Zn(2+)</name>
        <dbReference type="ChEBI" id="CHEBI:29105"/>
    </cofactor>
</comment>
<dbReference type="SUPFAM" id="SSF56796">
    <property type="entry name" value="Dehydroquinate synthase-like"/>
    <property type="match status" value="1"/>
</dbReference>
<keyword evidence="8" id="KW-0520">NAD</keyword>
<dbReference type="EMBL" id="SSMC01000002">
    <property type="protein sequence ID" value="THD67950.1"/>
    <property type="molecule type" value="Genomic_DNA"/>
</dbReference>
<dbReference type="Pfam" id="PF24621">
    <property type="entry name" value="DHQS_C"/>
    <property type="match status" value="1"/>
</dbReference>
<dbReference type="InterPro" id="IPR016037">
    <property type="entry name" value="DHQ_synth_AroB"/>
</dbReference>
<keyword evidence="6" id="KW-0547">Nucleotide-binding</keyword>
<evidence type="ECO:0000259" key="12">
    <source>
        <dbReference type="Pfam" id="PF01761"/>
    </source>
</evidence>
<keyword evidence="7" id="KW-0862">Zinc</keyword>
<evidence type="ECO:0000256" key="8">
    <source>
        <dbReference type="ARBA" id="ARBA00023027"/>
    </source>
</evidence>
<comment type="cofactor">
    <cofactor evidence="1">
        <name>NAD(+)</name>
        <dbReference type="ChEBI" id="CHEBI:57540"/>
    </cofactor>
</comment>
<evidence type="ECO:0000256" key="1">
    <source>
        <dbReference type="ARBA" id="ARBA00001911"/>
    </source>
</evidence>
<keyword evidence="10" id="KW-0170">Cobalt</keyword>
<comment type="cofactor">
    <cofactor evidence="2">
        <name>Co(2+)</name>
        <dbReference type="ChEBI" id="CHEBI:48828"/>
    </cofactor>
</comment>
<dbReference type="GO" id="GO:0005737">
    <property type="term" value="C:cytoplasm"/>
    <property type="evidence" value="ECO:0007669"/>
    <property type="project" value="InterPro"/>
</dbReference>
<dbReference type="GO" id="GO:0000166">
    <property type="term" value="F:nucleotide binding"/>
    <property type="evidence" value="ECO:0007669"/>
    <property type="project" value="UniProtKB-KW"/>
</dbReference>
<dbReference type="InterPro" id="IPR050071">
    <property type="entry name" value="Dehydroquinate_synthase"/>
</dbReference>
<evidence type="ECO:0000256" key="4">
    <source>
        <dbReference type="ARBA" id="ARBA00003485"/>
    </source>
</evidence>
<dbReference type="Gene3D" id="1.20.1090.10">
    <property type="entry name" value="Dehydroquinate synthase-like - alpha domain"/>
    <property type="match status" value="1"/>
</dbReference>
<dbReference type="GO" id="GO:0009423">
    <property type="term" value="P:chorismate biosynthetic process"/>
    <property type="evidence" value="ECO:0007669"/>
    <property type="project" value="UniProtKB-UniRule"/>
</dbReference>
<dbReference type="PANTHER" id="PTHR43622">
    <property type="entry name" value="3-DEHYDROQUINATE SYNTHASE"/>
    <property type="match status" value="1"/>
</dbReference>
<accession>A0A4S3M0J9</accession>
<dbReference type="GO" id="GO:0009073">
    <property type="term" value="P:aromatic amino acid family biosynthetic process"/>
    <property type="evidence" value="ECO:0007669"/>
    <property type="project" value="InterPro"/>
</dbReference>
<evidence type="ECO:0000313" key="14">
    <source>
        <dbReference type="EMBL" id="THD67950.1"/>
    </source>
</evidence>
<evidence type="ECO:0000256" key="5">
    <source>
        <dbReference type="ARBA" id="ARBA00022723"/>
    </source>
</evidence>
<evidence type="ECO:0000256" key="10">
    <source>
        <dbReference type="ARBA" id="ARBA00023285"/>
    </source>
</evidence>
<dbReference type="NCBIfam" id="TIGR01357">
    <property type="entry name" value="aroB"/>
    <property type="match status" value="1"/>
</dbReference>
<dbReference type="OrthoDB" id="9806583at2"/>
<evidence type="ECO:0000313" key="15">
    <source>
        <dbReference type="Proteomes" id="UP000305939"/>
    </source>
</evidence>